<dbReference type="AlphaFoldDB" id="A0A7C4PY50"/>
<gene>
    <name evidence="1" type="ORF">ENT17_09530</name>
</gene>
<organism evidence="1">
    <name type="scientific">Bellilinea caldifistulae</name>
    <dbReference type="NCBI Taxonomy" id="360411"/>
    <lineage>
        <taxon>Bacteria</taxon>
        <taxon>Bacillati</taxon>
        <taxon>Chloroflexota</taxon>
        <taxon>Anaerolineae</taxon>
        <taxon>Anaerolineales</taxon>
        <taxon>Anaerolineaceae</taxon>
        <taxon>Bellilinea</taxon>
    </lineage>
</organism>
<sequence length="147" mass="17015">MILNQEILESFDWARNSIPQRSNFLVITGEPLFTNPIQEWFYPLTKSNSINTYQGTEWLPNYYKNVTLSLLLQDCKFKTISCLDEWKGLNPVSYEYIYLYDGKVPTLGLGEITGSQSLSESLKQSEQFVLIYQSDNVKIFSKSSDKE</sequence>
<protein>
    <submittedName>
        <fullName evidence="1">Uncharacterized protein</fullName>
    </submittedName>
</protein>
<reference evidence="1" key="1">
    <citation type="journal article" date="2020" name="mSystems">
        <title>Genome- and Community-Level Interaction Insights into Carbon Utilization and Element Cycling Functions of Hydrothermarchaeota in Hydrothermal Sediment.</title>
        <authorList>
            <person name="Zhou Z."/>
            <person name="Liu Y."/>
            <person name="Xu W."/>
            <person name="Pan J."/>
            <person name="Luo Z.H."/>
            <person name="Li M."/>
        </authorList>
    </citation>
    <scope>NUCLEOTIDE SEQUENCE [LARGE SCALE GENOMIC DNA]</scope>
    <source>
        <strain evidence="1">SpSt-556</strain>
    </source>
</reference>
<dbReference type="EMBL" id="DSXR01000095">
    <property type="protein sequence ID" value="HGS87845.1"/>
    <property type="molecule type" value="Genomic_DNA"/>
</dbReference>
<comment type="caution">
    <text evidence="1">The sequence shown here is derived from an EMBL/GenBank/DDBJ whole genome shotgun (WGS) entry which is preliminary data.</text>
</comment>
<proteinExistence type="predicted"/>
<accession>A0A7C4PY50</accession>
<evidence type="ECO:0000313" key="1">
    <source>
        <dbReference type="EMBL" id="HGS87845.1"/>
    </source>
</evidence>
<name>A0A7C4PY50_9CHLR</name>